<comment type="caution">
    <text evidence="2">The sequence shown here is derived from an EMBL/GenBank/DDBJ whole genome shotgun (WGS) entry which is preliminary data.</text>
</comment>
<keyword evidence="1" id="KW-0812">Transmembrane</keyword>
<feature type="transmembrane region" description="Helical" evidence="1">
    <location>
        <begin position="156"/>
        <end position="176"/>
    </location>
</feature>
<protein>
    <submittedName>
        <fullName evidence="2">DUF4129 domain-containing protein</fullName>
    </submittedName>
</protein>
<evidence type="ECO:0000256" key="1">
    <source>
        <dbReference type="SAM" id="Phobius"/>
    </source>
</evidence>
<sequence>MKKQYEKFMFSEDFHNAGYKKRLIFDFLETVISFLCFYSLFASFIFIGTINQSKIYCGIPMLLTVFMMSYLKTKVKSLYKFIITSTFAAVVTIAVIYSSEAAAYYIVFLFGYLLYYARKHKKNKTSFFKVSQLAGMNILMGFIYGFSLLYKAPKLQTLLLFMSILHILFSLIYYCLSSSEKVLYWESYENKKYRKNLSQVNTMLLVVLVLLFTFMIIDSYKIGVFRELDYLYGSILNSIIQFPMPNRNSADIQYSNDILSQSKFSSFAKDNHLSGDSYSLLWYVFVIISVAAGILLLVLAAVGVIMVSMIIFQMIYKNLFIKKEPGENREFMTSKEIVNENIEIVKKSFKTIKKSFYKSNREKIRGIYGRLVIDYINRGLTVEKSHTPIEIESDIKSKYNDEFSKATELYEKARYGNEDIKDEDVKTLRKIL</sequence>
<feature type="transmembrane region" description="Helical" evidence="1">
    <location>
        <begin position="53"/>
        <end position="71"/>
    </location>
</feature>
<feature type="transmembrane region" description="Helical" evidence="1">
    <location>
        <begin position="102"/>
        <end position="118"/>
    </location>
</feature>
<accession>A0ABS1T959</accession>
<keyword evidence="1" id="KW-0472">Membrane</keyword>
<dbReference type="RefSeq" id="WP_202748456.1">
    <property type="nucleotide sequence ID" value="NZ_JAESWC010000002.1"/>
</dbReference>
<evidence type="ECO:0000313" key="2">
    <source>
        <dbReference type="EMBL" id="MBL4935867.1"/>
    </source>
</evidence>
<keyword evidence="1" id="KW-1133">Transmembrane helix</keyword>
<dbReference type="Proteomes" id="UP000632377">
    <property type="component" value="Unassembled WGS sequence"/>
</dbReference>
<feature type="transmembrane region" description="Helical" evidence="1">
    <location>
        <begin position="280"/>
        <end position="312"/>
    </location>
</feature>
<gene>
    <name evidence="2" type="ORF">JK636_08850</name>
</gene>
<name>A0ABS1T959_9CLOT</name>
<evidence type="ECO:0000313" key="3">
    <source>
        <dbReference type="Proteomes" id="UP000632377"/>
    </source>
</evidence>
<proteinExistence type="predicted"/>
<dbReference type="EMBL" id="JAESWC010000002">
    <property type="protein sequence ID" value="MBL4935867.1"/>
    <property type="molecule type" value="Genomic_DNA"/>
</dbReference>
<feature type="transmembrane region" description="Helical" evidence="1">
    <location>
        <begin position="197"/>
        <end position="217"/>
    </location>
</feature>
<feature type="transmembrane region" description="Helical" evidence="1">
    <location>
        <begin position="130"/>
        <end position="150"/>
    </location>
</feature>
<feature type="transmembrane region" description="Helical" evidence="1">
    <location>
        <begin position="23"/>
        <end position="47"/>
    </location>
</feature>
<reference evidence="2 3" key="1">
    <citation type="submission" date="2021-01" db="EMBL/GenBank/DDBJ databases">
        <title>Genome public.</title>
        <authorList>
            <person name="Liu C."/>
            <person name="Sun Q."/>
        </authorList>
    </citation>
    <scope>NUCLEOTIDE SEQUENCE [LARGE SCALE GENOMIC DNA]</scope>
    <source>
        <strain evidence="2 3">YIM B02515</strain>
    </source>
</reference>
<keyword evidence="3" id="KW-1185">Reference proteome</keyword>
<organism evidence="2 3">
    <name type="scientific">Clostridium rhizosphaerae</name>
    <dbReference type="NCBI Taxonomy" id="2803861"/>
    <lineage>
        <taxon>Bacteria</taxon>
        <taxon>Bacillati</taxon>
        <taxon>Bacillota</taxon>
        <taxon>Clostridia</taxon>
        <taxon>Eubacteriales</taxon>
        <taxon>Clostridiaceae</taxon>
        <taxon>Clostridium</taxon>
    </lineage>
</organism>
<feature type="transmembrane region" description="Helical" evidence="1">
    <location>
        <begin position="78"/>
        <end position="96"/>
    </location>
</feature>